<keyword evidence="3" id="KW-1185">Reference proteome</keyword>
<reference evidence="2 3" key="1">
    <citation type="submission" date="2018-03" db="EMBL/GenBank/DDBJ databases">
        <title>Mesoflavibacter sp. HG37 and Mesoflavibacter sp. HG96 sp.nov., two marine bacteria isolated from seawater of Western Pacific Ocean.</title>
        <authorList>
            <person name="Cheng H."/>
            <person name="Wu Y.-H."/>
            <person name="Guo L.-L."/>
            <person name="Xu X.-W."/>
        </authorList>
    </citation>
    <scope>NUCLEOTIDE SEQUENCE [LARGE SCALE GENOMIC DNA]</scope>
    <source>
        <strain evidence="2 3">KCTC 42117</strain>
    </source>
</reference>
<feature type="transmembrane region" description="Helical" evidence="1">
    <location>
        <begin position="12"/>
        <end position="32"/>
    </location>
</feature>
<dbReference type="AlphaFoldDB" id="A0A2T1NI20"/>
<dbReference type="RefSeq" id="WP_106677190.1">
    <property type="nucleotide sequence ID" value="NZ_JACHWV010000005.1"/>
</dbReference>
<name>A0A2T1NI20_9FLAO</name>
<dbReference type="Proteomes" id="UP000238430">
    <property type="component" value="Unassembled WGS sequence"/>
</dbReference>
<protein>
    <submittedName>
        <fullName evidence="2">Uncharacterized protein</fullName>
    </submittedName>
</protein>
<keyword evidence="1" id="KW-1133">Transmembrane helix</keyword>
<evidence type="ECO:0000256" key="1">
    <source>
        <dbReference type="SAM" id="Phobius"/>
    </source>
</evidence>
<dbReference type="EMBL" id="PXOT01000018">
    <property type="protein sequence ID" value="PSG92534.1"/>
    <property type="molecule type" value="Genomic_DNA"/>
</dbReference>
<keyword evidence="1" id="KW-0472">Membrane</keyword>
<comment type="caution">
    <text evidence="2">The sequence shown here is derived from an EMBL/GenBank/DDBJ whole genome shotgun (WGS) entry which is preliminary data.</text>
</comment>
<dbReference type="OrthoDB" id="886404at2"/>
<accession>A0A2T1NI20</accession>
<evidence type="ECO:0000313" key="2">
    <source>
        <dbReference type="EMBL" id="PSG92534.1"/>
    </source>
</evidence>
<sequence>MNKYTISYIQKVPLWRTILGVAIIVFTIFNLITSGNIATIVPLAFSYLLLKTEGTEIDLESKTYRKVFSILGFKIGKWQSIPDIDYVSVFAATFNTKVWVSTASTNISENKYAINLFYDTKNKIEATTVYKEKEAFDIGLHLADALDADLLDATETNDFKWMNKDAYRERGEFVYE</sequence>
<organism evidence="2 3">
    <name type="scientific">Mesoflavibacter zeaxanthinifaciens subsp. sabulilitoris</name>
    <dbReference type="NCBI Taxonomy" id="1520893"/>
    <lineage>
        <taxon>Bacteria</taxon>
        <taxon>Pseudomonadati</taxon>
        <taxon>Bacteroidota</taxon>
        <taxon>Flavobacteriia</taxon>
        <taxon>Flavobacteriales</taxon>
        <taxon>Flavobacteriaceae</taxon>
        <taxon>Mesoflavibacter</taxon>
    </lineage>
</organism>
<evidence type="ECO:0000313" key="3">
    <source>
        <dbReference type="Proteomes" id="UP000238430"/>
    </source>
</evidence>
<proteinExistence type="predicted"/>
<gene>
    <name evidence="2" type="ORF">C7H61_03570</name>
</gene>
<keyword evidence="1" id="KW-0812">Transmembrane</keyword>